<dbReference type="EMBL" id="LVVZ01000041">
    <property type="protein sequence ID" value="OKL42689.1"/>
    <property type="molecule type" value="Genomic_DNA"/>
</dbReference>
<dbReference type="STRING" id="197461.A3843_18795"/>
<keyword evidence="3" id="KW-1185">Reference proteome</keyword>
<dbReference type="SUPFAM" id="SSF110087">
    <property type="entry name" value="DR1885-like metal-binding protein"/>
    <property type="match status" value="1"/>
</dbReference>
<evidence type="ECO:0000313" key="3">
    <source>
        <dbReference type="Proteomes" id="UP000185783"/>
    </source>
</evidence>
<dbReference type="PANTHER" id="PTHR36302">
    <property type="entry name" value="BLR7088 PROTEIN"/>
    <property type="match status" value="1"/>
</dbReference>
<dbReference type="Proteomes" id="UP000185783">
    <property type="component" value="Unassembled WGS sequence"/>
</dbReference>
<dbReference type="InterPro" id="IPR036182">
    <property type="entry name" value="PCuAC_sf"/>
</dbReference>
<accession>A0A1U7JD75</accession>
<evidence type="ECO:0000313" key="2">
    <source>
        <dbReference type="EMBL" id="OKL42689.1"/>
    </source>
</evidence>
<dbReference type="RefSeq" id="WP_028482723.1">
    <property type="nucleotide sequence ID" value="NZ_LVVZ01000041.1"/>
</dbReference>
<keyword evidence="1" id="KW-0732">Signal</keyword>
<proteinExistence type="predicted"/>
<dbReference type="PANTHER" id="PTHR36302:SF1">
    <property type="entry name" value="COPPER CHAPERONE PCU(A)C"/>
    <property type="match status" value="1"/>
</dbReference>
<dbReference type="Gene3D" id="2.60.40.1890">
    <property type="entry name" value="PCu(A)C copper chaperone"/>
    <property type="match status" value="1"/>
</dbReference>
<dbReference type="Pfam" id="PF04314">
    <property type="entry name" value="PCuAC"/>
    <property type="match status" value="1"/>
</dbReference>
<reference evidence="2 3" key="1">
    <citation type="submission" date="2016-03" db="EMBL/GenBank/DDBJ databases">
        <title>Genome sequence of Nesiotobacter sp. nov., a moderately halophilic alphaproteobacterium isolated from the Yellow Sea, China.</title>
        <authorList>
            <person name="Zhang G."/>
            <person name="Zhang R."/>
        </authorList>
    </citation>
    <scope>NUCLEOTIDE SEQUENCE [LARGE SCALE GENOMIC DNA]</scope>
    <source>
        <strain evidence="2 3">WB1-6</strain>
    </source>
</reference>
<name>A0A1U7JD75_9HYPH</name>
<dbReference type="InterPro" id="IPR058248">
    <property type="entry name" value="Lxx211020-like"/>
</dbReference>
<gene>
    <name evidence="2" type="ORF">A3843_18795</name>
</gene>
<evidence type="ECO:0000256" key="1">
    <source>
        <dbReference type="SAM" id="SignalP"/>
    </source>
</evidence>
<feature type="signal peptide" evidence="1">
    <location>
        <begin position="1"/>
        <end position="21"/>
    </location>
</feature>
<dbReference type="InterPro" id="IPR007410">
    <property type="entry name" value="LpqE-like"/>
</dbReference>
<organism evidence="2 3">
    <name type="scientific">Pseudovibrio exalbescens</name>
    <dbReference type="NCBI Taxonomy" id="197461"/>
    <lineage>
        <taxon>Bacteria</taxon>
        <taxon>Pseudomonadati</taxon>
        <taxon>Pseudomonadota</taxon>
        <taxon>Alphaproteobacteria</taxon>
        <taxon>Hyphomicrobiales</taxon>
        <taxon>Stappiaceae</taxon>
        <taxon>Pseudovibrio</taxon>
    </lineage>
</organism>
<protein>
    <recommendedName>
        <fullName evidence="4">Copper chaperone PCu(A)C</fullName>
    </recommendedName>
</protein>
<comment type="caution">
    <text evidence="2">The sequence shown here is derived from an EMBL/GenBank/DDBJ whole genome shotgun (WGS) entry which is preliminary data.</text>
</comment>
<dbReference type="AlphaFoldDB" id="A0A1U7JD75"/>
<sequence>MRRSILIILGVLSLTSTASLAGDHHHANDHAAHEAAAHGIHGLHAWTRATDDDHALVFVELKNESDHEVHLTGGHSAIAETVTLVGFQMQEGEAVYVPIPQVPVQPEGELDLMPNGLALQLDGLARPLAKGESFEVEIVFDQGHLMMPVQVEANNATQHSHAGHMH</sequence>
<evidence type="ECO:0008006" key="4">
    <source>
        <dbReference type="Google" id="ProtNLM"/>
    </source>
</evidence>
<feature type="chain" id="PRO_5010585306" description="Copper chaperone PCu(A)C" evidence="1">
    <location>
        <begin position="22"/>
        <end position="166"/>
    </location>
</feature>